<dbReference type="SUPFAM" id="SSF53098">
    <property type="entry name" value="Ribonuclease H-like"/>
    <property type="match status" value="1"/>
</dbReference>
<name>A0AAV8XJN4_9CUCU</name>
<evidence type="ECO:0000313" key="2">
    <source>
        <dbReference type="EMBL" id="KAJ8938735.1"/>
    </source>
</evidence>
<keyword evidence="3" id="KW-1185">Reference proteome</keyword>
<dbReference type="AlphaFoldDB" id="A0AAV8XJN4"/>
<evidence type="ECO:0000256" key="1">
    <source>
        <dbReference type="SAM" id="MobiDB-lite"/>
    </source>
</evidence>
<feature type="region of interest" description="Disordered" evidence="1">
    <location>
        <begin position="148"/>
        <end position="190"/>
    </location>
</feature>
<comment type="caution">
    <text evidence="2">The sequence shown here is derived from an EMBL/GenBank/DDBJ whole genome shotgun (WGS) entry which is preliminary data.</text>
</comment>
<protein>
    <submittedName>
        <fullName evidence="2">Uncharacterized protein</fullName>
    </submittedName>
</protein>
<organism evidence="2 3">
    <name type="scientific">Rhamnusium bicolor</name>
    <dbReference type="NCBI Taxonomy" id="1586634"/>
    <lineage>
        <taxon>Eukaryota</taxon>
        <taxon>Metazoa</taxon>
        <taxon>Ecdysozoa</taxon>
        <taxon>Arthropoda</taxon>
        <taxon>Hexapoda</taxon>
        <taxon>Insecta</taxon>
        <taxon>Pterygota</taxon>
        <taxon>Neoptera</taxon>
        <taxon>Endopterygota</taxon>
        <taxon>Coleoptera</taxon>
        <taxon>Polyphaga</taxon>
        <taxon>Cucujiformia</taxon>
        <taxon>Chrysomeloidea</taxon>
        <taxon>Cerambycidae</taxon>
        <taxon>Lepturinae</taxon>
        <taxon>Rhagiini</taxon>
        <taxon>Rhamnusium</taxon>
    </lineage>
</organism>
<sequence>MMERFVELEPSIRSTIALLDVDLPILTGEEWQLLKRFSKILKPFENATCAVSGEHFMSASMVIVLTNGLLDICSKLIKTVEFSDLSRNVVKTLQSGLHERLGNVEYSNTLSICTFLDPRFKTYPFQNSDAVERVRKNVLGVLTSIINEMTPEKPNEDPELQSPNPMSSEPESEFSIWSSLDNRISGTEKK</sequence>
<feature type="compositionally biased region" description="Polar residues" evidence="1">
    <location>
        <begin position="176"/>
        <end position="190"/>
    </location>
</feature>
<reference evidence="2" key="1">
    <citation type="journal article" date="2023" name="Insect Mol. Biol.">
        <title>Genome sequencing provides insights into the evolution of gene families encoding plant cell wall-degrading enzymes in longhorned beetles.</title>
        <authorList>
            <person name="Shin N.R."/>
            <person name="Okamura Y."/>
            <person name="Kirsch R."/>
            <person name="Pauchet Y."/>
        </authorList>
    </citation>
    <scope>NUCLEOTIDE SEQUENCE</scope>
    <source>
        <strain evidence="2">RBIC_L_NR</strain>
    </source>
</reference>
<accession>A0AAV8XJN4</accession>
<dbReference type="Proteomes" id="UP001162156">
    <property type="component" value="Unassembled WGS sequence"/>
</dbReference>
<proteinExistence type="predicted"/>
<dbReference type="InterPro" id="IPR012337">
    <property type="entry name" value="RNaseH-like_sf"/>
</dbReference>
<evidence type="ECO:0000313" key="3">
    <source>
        <dbReference type="Proteomes" id="UP001162156"/>
    </source>
</evidence>
<gene>
    <name evidence="2" type="ORF">NQ314_011364</name>
</gene>
<feature type="compositionally biased region" description="Low complexity" evidence="1">
    <location>
        <begin position="162"/>
        <end position="175"/>
    </location>
</feature>
<dbReference type="EMBL" id="JANEYF010003160">
    <property type="protein sequence ID" value="KAJ8938735.1"/>
    <property type="molecule type" value="Genomic_DNA"/>
</dbReference>